<feature type="transmembrane region" description="Helical" evidence="15">
    <location>
        <begin position="85"/>
        <end position="106"/>
    </location>
</feature>
<keyword evidence="12 15" id="KW-0496">Mitochondrion</keyword>
<evidence type="ECO:0000256" key="10">
    <source>
        <dbReference type="ARBA" id="ARBA00022989"/>
    </source>
</evidence>
<dbReference type="GO" id="GO:0031966">
    <property type="term" value="C:mitochondrial membrane"/>
    <property type="evidence" value="ECO:0007669"/>
    <property type="project" value="UniProtKB-SubCell"/>
</dbReference>
<gene>
    <name evidence="17" type="primary">ND6</name>
</gene>
<keyword evidence="10 15" id="KW-1133">Transmembrane helix</keyword>
<keyword evidence="8 15" id="KW-1278">Translocase</keyword>
<evidence type="ECO:0000256" key="7">
    <source>
        <dbReference type="ARBA" id="ARBA00022692"/>
    </source>
</evidence>
<dbReference type="GeneID" id="54115957"/>
<accession>A0A0P0LY50</accession>
<dbReference type="PANTHER" id="PTHR11435">
    <property type="entry name" value="NADH UBIQUINONE OXIDOREDUCTASE SUBUNIT ND6"/>
    <property type="match status" value="1"/>
</dbReference>
<comment type="subcellular location">
    <subcellularLocation>
        <location evidence="1 15">Mitochondrion membrane</location>
        <topology evidence="1 15">Multi-pass membrane protein</topology>
    </subcellularLocation>
</comment>
<dbReference type="Pfam" id="PF00499">
    <property type="entry name" value="Oxidored_q3"/>
    <property type="match status" value="1"/>
</dbReference>
<sequence length="174" mass="19283">MNVMYFLSILFVVSFVCLSAKPSPIYGGLTLVVSGGIGCMLILSQGGSFLGLMVFLIYLGGMMVVFGYTTALATERYPETWASSMVIWGALLLGLIMEFLLLYWWASNDQIEILIDCYNMGEWIIYDDENAVGFLSEDPAGVAAIYSYNCWLMFVAGWSMFVGIFIAIEITRGN</sequence>
<evidence type="ECO:0000256" key="13">
    <source>
        <dbReference type="ARBA" id="ARBA00023136"/>
    </source>
</evidence>
<evidence type="ECO:0000256" key="9">
    <source>
        <dbReference type="ARBA" id="ARBA00022982"/>
    </source>
</evidence>
<dbReference type="CTD" id="4541"/>
<evidence type="ECO:0000313" key="18">
    <source>
        <dbReference type="EMBL" id="QIQ22945.1"/>
    </source>
</evidence>
<protein>
    <recommendedName>
        <fullName evidence="4 15">NADH-ubiquinone oxidoreductase chain 6</fullName>
        <ecNumber evidence="3 15">7.1.1.2</ecNumber>
    </recommendedName>
</protein>
<feature type="transmembrane region" description="Helical" evidence="15">
    <location>
        <begin position="145"/>
        <end position="168"/>
    </location>
</feature>
<comment type="similarity">
    <text evidence="2 15">Belongs to the complex I subunit 6 family.</text>
</comment>
<comment type="function">
    <text evidence="15">Core subunit of the mitochondrial membrane respiratory chain NADH dehydrogenase (Complex I) which catalyzes electron transfer from NADH through the respiratory chain, using ubiquinone as an electron acceptor. Essential for the catalytic activity and assembly of complex I.</text>
</comment>
<dbReference type="PANTHER" id="PTHR11435:SF1">
    <property type="entry name" value="NADH-UBIQUINONE OXIDOREDUCTASE CHAIN 6"/>
    <property type="match status" value="1"/>
</dbReference>
<evidence type="ECO:0000256" key="14">
    <source>
        <dbReference type="ARBA" id="ARBA00049551"/>
    </source>
</evidence>
<evidence type="ECO:0000256" key="15">
    <source>
        <dbReference type="RuleBase" id="RU004430"/>
    </source>
</evidence>
<feature type="transmembrane region" description="Helical" evidence="15">
    <location>
        <begin position="46"/>
        <end position="73"/>
    </location>
</feature>
<keyword evidence="7 15" id="KW-0812">Transmembrane</keyword>
<keyword evidence="5 15" id="KW-0813">Transport</keyword>
<evidence type="ECO:0000256" key="1">
    <source>
        <dbReference type="ARBA" id="ARBA00004225"/>
    </source>
</evidence>
<dbReference type="InterPro" id="IPR050269">
    <property type="entry name" value="ComplexI_Subunit6"/>
</dbReference>
<evidence type="ECO:0000256" key="2">
    <source>
        <dbReference type="ARBA" id="ARBA00005698"/>
    </source>
</evidence>
<keyword evidence="9 15" id="KW-0249">Electron transport</keyword>
<feature type="signal peptide" evidence="16">
    <location>
        <begin position="1"/>
        <end position="19"/>
    </location>
</feature>
<feature type="chain" id="PRO_5033722690" description="NADH-ubiquinone oxidoreductase chain 6" evidence="16">
    <location>
        <begin position="20"/>
        <end position="174"/>
    </location>
</feature>
<evidence type="ECO:0000256" key="16">
    <source>
        <dbReference type="SAM" id="SignalP"/>
    </source>
</evidence>
<dbReference type="EC" id="7.1.1.2" evidence="3 15"/>
<reference evidence="18" key="2">
    <citation type="submission" date="2020-02" db="EMBL/GenBank/DDBJ databases">
        <authorList>
            <person name="Wahedi A."/>
            <person name="Anja G."/>
            <person name="Alexandra W."/>
            <person name="Sondheimer N."/>
        </authorList>
    </citation>
    <scope>NUCLEOTIDE SEQUENCE</scope>
    <source>
        <tissue evidence="18">Ear punch</tissue>
    </source>
</reference>
<dbReference type="AlphaFoldDB" id="A0A0P0LY50"/>
<keyword evidence="15" id="KW-0830">Ubiquinone</keyword>
<evidence type="ECO:0000256" key="5">
    <source>
        <dbReference type="ARBA" id="ARBA00022448"/>
    </source>
</evidence>
<keyword evidence="13 15" id="KW-0472">Membrane</keyword>
<evidence type="ECO:0000256" key="12">
    <source>
        <dbReference type="ARBA" id="ARBA00023128"/>
    </source>
</evidence>
<evidence type="ECO:0000256" key="3">
    <source>
        <dbReference type="ARBA" id="ARBA00012944"/>
    </source>
</evidence>
<evidence type="ECO:0000313" key="17">
    <source>
        <dbReference type="EMBL" id="ALK60813.1"/>
    </source>
</evidence>
<evidence type="ECO:0000256" key="4">
    <source>
        <dbReference type="ARBA" id="ARBA00021095"/>
    </source>
</evidence>
<dbReference type="InterPro" id="IPR042106">
    <property type="entry name" value="Nuo/plastoQ_OxRdtase_6_NuoJ"/>
</dbReference>
<reference evidence="17" key="1">
    <citation type="submission" date="2015-08" db="EMBL/GenBank/DDBJ databases">
        <title>Cavia aperea complete mitochondrial genome.</title>
        <authorList>
            <person name="Cao W."/>
        </authorList>
    </citation>
    <scope>NUCLEOTIDE SEQUENCE</scope>
</reference>
<name>A0A0P0LY50_CAVAP</name>
<evidence type="ECO:0000256" key="8">
    <source>
        <dbReference type="ARBA" id="ARBA00022967"/>
    </source>
</evidence>
<dbReference type="InterPro" id="IPR001457">
    <property type="entry name" value="NADH_UbQ/plastoQ_OxRdtase_su6"/>
</dbReference>
<proteinExistence type="inferred from homology"/>
<geneLocation type="mitochondrion" evidence="17"/>
<dbReference type="EMBL" id="MT017566">
    <property type="protein sequence ID" value="QIQ22945.1"/>
    <property type="molecule type" value="Genomic_DNA"/>
</dbReference>
<evidence type="ECO:0000256" key="6">
    <source>
        <dbReference type="ARBA" id="ARBA00022660"/>
    </source>
</evidence>
<dbReference type="EMBL" id="KT439327">
    <property type="protein sequence ID" value="ALK60813.1"/>
    <property type="molecule type" value="Genomic_DNA"/>
</dbReference>
<comment type="catalytic activity">
    <reaction evidence="14 15">
        <text>a ubiquinone + NADH + 5 H(+)(in) = a ubiquinol + NAD(+) + 4 H(+)(out)</text>
        <dbReference type="Rhea" id="RHEA:29091"/>
        <dbReference type="Rhea" id="RHEA-COMP:9565"/>
        <dbReference type="Rhea" id="RHEA-COMP:9566"/>
        <dbReference type="ChEBI" id="CHEBI:15378"/>
        <dbReference type="ChEBI" id="CHEBI:16389"/>
        <dbReference type="ChEBI" id="CHEBI:17976"/>
        <dbReference type="ChEBI" id="CHEBI:57540"/>
        <dbReference type="ChEBI" id="CHEBI:57945"/>
        <dbReference type="EC" id="7.1.1.2"/>
    </reaction>
</comment>
<keyword evidence="11 15" id="KW-0520">NAD</keyword>
<evidence type="ECO:0000256" key="11">
    <source>
        <dbReference type="ARBA" id="ARBA00023027"/>
    </source>
</evidence>
<dbReference type="Gene3D" id="1.20.120.1200">
    <property type="entry name" value="NADH-ubiquinone/plastoquinone oxidoreductase chain 6, subunit NuoJ"/>
    <property type="match status" value="1"/>
</dbReference>
<organism evidence="17">
    <name type="scientific">Cavia aperea</name>
    <name type="common">Brazilian guinea pig</name>
    <dbReference type="NCBI Taxonomy" id="37548"/>
    <lineage>
        <taxon>Eukaryota</taxon>
        <taxon>Metazoa</taxon>
        <taxon>Chordata</taxon>
        <taxon>Craniata</taxon>
        <taxon>Vertebrata</taxon>
        <taxon>Euteleostomi</taxon>
        <taxon>Mammalia</taxon>
        <taxon>Eutheria</taxon>
        <taxon>Euarchontoglires</taxon>
        <taxon>Glires</taxon>
        <taxon>Rodentia</taxon>
        <taxon>Hystricomorpha</taxon>
        <taxon>Caviidae</taxon>
        <taxon>Cavia</taxon>
    </lineage>
</organism>
<keyword evidence="6 15" id="KW-0679">Respiratory chain</keyword>
<dbReference type="RefSeq" id="YP_009755717.1">
    <property type="nucleotide sequence ID" value="NC_046949.1"/>
</dbReference>
<keyword evidence="16" id="KW-0732">Signal</keyword>
<dbReference type="GO" id="GO:0008137">
    <property type="term" value="F:NADH dehydrogenase (ubiquinone) activity"/>
    <property type="evidence" value="ECO:0007669"/>
    <property type="project" value="UniProtKB-UniRule"/>
</dbReference>